<feature type="region of interest" description="Disordered" evidence="1">
    <location>
        <begin position="40"/>
        <end position="65"/>
    </location>
</feature>
<dbReference type="EMBL" id="JAQOWY010000407">
    <property type="protein sequence ID" value="KAK1842550.1"/>
    <property type="molecule type" value="Genomic_DNA"/>
</dbReference>
<evidence type="ECO:0000256" key="1">
    <source>
        <dbReference type="SAM" id="MobiDB-lite"/>
    </source>
</evidence>
<dbReference type="AlphaFoldDB" id="A0AAD9EBI8"/>
<accession>A0AAD9EBI8</accession>
<reference evidence="2" key="1">
    <citation type="submission" date="2023-01" db="EMBL/GenBank/DDBJ databases">
        <title>Colletotrichum chrysophilum M932 genome sequence.</title>
        <authorList>
            <person name="Baroncelli R."/>
        </authorList>
    </citation>
    <scope>NUCLEOTIDE SEQUENCE</scope>
    <source>
        <strain evidence="2">M932</strain>
    </source>
</reference>
<gene>
    <name evidence="2" type="ORF">CCHR01_14812</name>
</gene>
<dbReference type="Proteomes" id="UP001243330">
    <property type="component" value="Unassembled WGS sequence"/>
</dbReference>
<sequence>MEERWLILSDGPDDMGNIVSHLYRSWTGCEMYRLNITAPRFGSSGDSSSTARAAEEGEDGDAHQAHVTEVIWESREDYNAYGGLKMGESEAKRAAISICRGVLGCKLENAPKVGWD</sequence>
<keyword evidence="3" id="KW-1185">Reference proteome</keyword>
<proteinExistence type="predicted"/>
<evidence type="ECO:0000313" key="3">
    <source>
        <dbReference type="Proteomes" id="UP001243330"/>
    </source>
</evidence>
<comment type="caution">
    <text evidence="2">The sequence shown here is derived from an EMBL/GenBank/DDBJ whole genome shotgun (WGS) entry which is preliminary data.</text>
</comment>
<evidence type="ECO:0000313" key="2">
    <source>
        <dbReference type="EMBL" id="KAK1842550.1"/>
    </source>
</evidence>
<protein>
    <submittedName>
        <fullName evidence="2">Uncharacterized protein</fullName>
    </submittedName>
</protein>
<organism evidence="2 3">
    <name type="scientific">Colletotrichum chrysophilum</name>
    <dbReference type="NCBI Taxonomy" id="1836956"/>
    <lineage>
        <taxon>Eukaryota</taxon>
        <taxon>Fungi</taxon>
        <taxon>Dikarya</taxon>
        <taxon>Ascomycota</taxon>
        <taxon>Pezizomycotina</taxon>
        <taxon>Sordariomycetes</taxon>
        <taxon>Hypocreomycetidae</taxon>
        <taxon>Glomerellales</taxon>
        <taxon>Glomerellaceae</taxon>
        <taxon>Colletotrichum</taxon>
        <taxon>Colletotrichum gloeosporioides species complex</taxon>
    </lineage>
</organism>
<name>A0AAD9EBI8_9PEZI</name>